<dbReference type="SMART" id="SM00490">
    <property type="entry name" value="HELICc"/>
    <property type="match status" value="1"/>
</dbReference>
<dbReference type="InterPro" id="IPR049730">
    <property type="entry name" value="SNF2/RAD54-like_C"/>
</dbReference>
<dbReference type="SUPFAM" id="SSF52540">
    <property type="entry name" value="P-loop containing nucleoside triphosphate hydrolases"/>
    <property type="match status" value="3"/>
</dbReference>
<gene>
    <name evidence="16" type="ORF">L227DRAFT_542891</name>
</gene>
<feature type="compositionally biased region" description="Basic and acidic residues" evidence="12">
    <location>
        <begin position="351"/>
        <end position="363"/>
    </location>
</feature>
<dbReference type="Pfam" id="PF00176">
    <property type="entry name" value="SNF2-rel_dom"/>
    <property type="match status" value="1"/>
</dbReference>
<dbReference type="InterPro" id="IPR014001">
    <property type="entry name" value="Helicase_ATP-bd"/>
</dbReference>
<accession>A0A5C2SJR1</accession>
<dbReference type="GO" id="GO:0005634">
    <property type="term" value="C:nucleus"/>
    <property type="evidence" value="ECO:0007669"/>
    <property type="project" value="UniProtKB-SubCell"/>
</dbReference>
<dbReference type="Proteomes" id="UP000313359">
    <property type="component" value="Unassembled WGS sequence"/>
</dbReference>
<feature type="domain" description="PARP-type" evidence="13">
    <location>
        <begin position="5"/>
        <end position="93"/>
    </location>
</feature>
<dbReference type="Gene3D" id="3.30.40.10">
    <property type="entry name" value="Zinc/RING finger domain, C3HC4 (zinc finger)"/>
    <property type="match status" value="1"/>
</dbReference>
<evidence type="ECO:0000256" key="3">
    <source>
        <dbReference type="ARBA" id="ARBA00022723"/>
    </source>
</evidence>
<organism evidence="16 17">
    <name type="scientific">Lentinus tigrinus ALCF2SS1-6</name>
    <dbReference type="NCBI Taxonomy" id="1328759"/>
    <lineage>
        <taxon>Eukaryota</taxon>
        <taxon>Fungi</taxon>
        <taxon>Dikarya</taxon>
        <taxon>Basidiomycota</taxon>
        <taxon>Agaricomycotina</taxon>
        <taxon>Agaricomycetes</taxon>
        <taxon>Polyporales</taxon>
        <taxon>Polyporaceae</taxon>
        <taxon>Lentinus</taxon>
    </lineage>
</organism>
<evidence type="ECO:0008006" key="18">
    <source>
        <dbReference type="Google" id="ProtNLM"/>
    </source>
</evidence>
<evidence type="ECO:0000256" key="1">
    <source>
        <dbReference type="ARBA" id="ARBA00004123"/>
    </source>
</evidence>
<dbReference type="InterPro" id="IPR014905">
    <property type="entry name" value="HIRAN"/>
</dbReference>
<dbReference type="CDD" id="cd18793">
    <property type="entry name" value="SF2_C_SNF"/>
    <property type="match status" value="1"/>
</dbReference>
<feature type="domain" description="RING-type" evidence="14">
    <location>
        <begin position="828"/>
        <end position="866"/>
    </location>
</feature>
<dbReference type="OrthoDB" id="448448at2759"/>
<keyword evidence="17" id="KW-1185">Reference proteome</keyword>
<dbReference type="PROSITE" id="PS50064">
    <property type="entry name" value="ZF_PARP_2"/>
    <property type="match status" value="1"/>
</dbReference>
<name>A0A5C2SJR1_9APHY</name>
<dbReference type="InterPro" id="IPR013083">
    <property type="entry name" value="Znf_RING/FYVE/PHD"/>
</dbReference>
<dbReference type="GO" id="GO:0008094">
    <property type="term" value="F:ATP-dependent activity, acting on DNA"/>
    <property type="evidence" value="ECO:0007669"/>
    <property type="project" value="TreeGrafter"/>
</dbReference>
<dbReference type="GO" id="GO:0006281">
    <property type="term" value="P:DNA repair"/>
    <property type="evidence" value="ECO:0007669"/>
    <property type="project" value="TreeGrafter"/>
</dbReference>
<feature type="compositionally biased region" description="Acidic residues" evidence="12">
    <location>
        <begin position="1017"/>
        <end position="1047"/>
    </location>
</feature>
<keyword evidence="9" id="KW-0067">ATP-binding</keyword>
<evidence type="ECO:0000256" key="8">
    <source>
        <dbReference type="ARBA" id="ARBA00022833"/>
    </source>
</evidence>
<dbReference type="PROSITE" id="PS51192">
    <property type="entry name" value="HELICASE_ATP_BIND_1"/>
    <property type="match status" value="1"/>
</dbReference>
<proteinExistence type="inferred from homology"/>
<dbReference type="SMART" id="SM01336">
    <property type="entry name" value="zf-PARP"/>
    <property type="match status" value="1"/>
</dbReference>
<comment type="subcellular location">
    <subcellularLocation>
        <location evidence="1">Nucleus</location>
    </subcellularLocation>
</comment>
<dbReference type="EMBL" id="ML122255">
    <property type="protein sequence ID" value="RPD63881.1"/>
    <property type="molecule type" value="Genomic_DNA"/>
</dbReference>
<evidence type="ECO:0000256" key="10">
    <source>
        <dbReference type="ARBA" id="ARBA00023242"/>
    </source>
</evidence>
<feature type="compositionally biased region" description="Polar residues" evidence="12">
    <location>
        <begin position="978"/>
        <end position="995"/>
    </location>
</feature>
<keyword evidence="8" id="KW-0862">Zinc</keyword>
<dbReference type="Pfam" id="PF00271">
    <property type="entry name" value="Helicase_C"/>
    <property type="match status" value="2"/>
</dbReference>
<evidence type="ECO:0000259" key="13">
    <source>
        <dbReference type="PROSITE" id="PS50064"/>
    </source>
</evidence>
<evidence type="ECO:0000259" key="14">
    <source>
        <dbReference type="PROSITE" id="PS50089"/>
    </source>
</evidence>
<reference evidence="16" key="1">
    <citation type="journal article" date="2018" name="Genome Biol. Evol.">
        <title>Genomics and development of Lentinus tigrinus, a white-rot wood-decaying mushroom with dimorphic fruiting bodies.</title>
        <authorList>
            <person name="Wu B."/>
            <person name="Xu Z."/>
            <person name="Knudson A."/>
            <person name="Carlson A."/>
            <person name="Chen N."/>
            <person name="Kovaka S."/>
            <person name="LaButti K."/>
            <person name="Lipzen A."/>
            <person name="Pennachio C."/>
            <person name="Riley R."/>
            <person name="Schakwitz W."/>
            <person name="Umezawa K."/>
            <person name="Ohm R.A."/>
            <person name="Grigoriev I.V."/>
            <person name="Nagy L.G."/>
            <person name="Gibbons J."/>
            <person name="Hibbett D."/>
        </authorList>
    </citation>
    <scope>NUCLEOTIDE SEQUENCE [LARGE SCALE GENOMIC DNA]</scope>
    <source>
        <strain evidence="16">ALCF2SS1-6</strain>
    </source>
</reference>
<dbReference type="InterPro" id="IPR038718">
    <property type="entry name" value="SNF2-like_sf"/>
</dbReference>
<dbReference type="SMART" id="SM00487">
    <property type="entry name" value="DEXDc"/>
    <property type="match status" value="1"/>
</dbReference>
<dbReference type="GO" id="GO:0005524">
    <property type="term" value="F:ATP binding"/>
    <property type="evidence" value="ECO:0007669"/>
    <property type="project" value="UniProtKB-KW"/>
</dbReference>
<dbReference type="GO" id="GO:0004386">
    <property type="term" value="F:helicase activity"/>
    <property type="evidence" value="ECO:0007669"/>
    <property type="project" value="UniProtKB-KW"/>
</dbReference>
<keyword evidence="3" id="KW-0479">Metal-binding</keyword>
<feature type="compositionally biased region" description="Low complexity" evidence="12">
    <location>
        <begin position="1197"/>
        <end position="1210"/>
    </location>
</feature>
<dbReference type="InterPro" id="IPR017907">
    <property type="entry name" value="Znf_RING_CS"/>
</dbReference>
<feature type="region of interest" description="Disordered" evidence="12">
    <location>
        <begin position="973"/>
        <end position="1077"/>
    </location>
</feature>
<evidence type="ECO:0000313" key="17">
    <source>
        <dbReference type="Proteomes" id="UP000313359"/>
    </source>
</evidence>
<dbReference type="InterPro" id="IPR001841">
    <property type="entry name" value="Znf_RING"/>
</dbReference>
<dbReference type="Gene3D" id="3.40.50.300">
    <property type="entry name" value="P-loop containing nucleotide triphosphate hydrolases"/>
    <property type="match status" value="1"/>
</dbReference>
<keyword evidence="7" id="KW-0347">Helicase</keyword>
<dbReference type="InterPro" id="IPR027417">
    <property type="entry name" value="P-loop_NTPase"/>
</dbReference>
<feature type="compositionally biased region" description="Low complexity" evidence="12">
    <location>
        <begin position="133"/>
        <end position="148"/>
    </location>
</feature>
<evidence type="ECO:0000256" key="9">
    <source>
        <dbReference type="ARBA" id="ARBA00022840"/>
    </source>
</evidence>
<keyword evidence="4" id="KW-0547">Nucleotide-binding</keyword>
<feature type="compositionally biased region" description="Low complexity" evidence="12">
    <location>
        <begin position="1007"/>
        <end position="1016"/>
    </location>
</feature>
<feature type="compositionally biased region" description="Basic residues" evidence="12">
    <location>
        <begin position="1053"/>
        <end position="1071"/>
    </location>
</feature>
<feature type="domain" description="Helicase ATP-binding" evidence="15">
    <location>
        <begin position="473"/>
        <end position="657"/>
    </location>
</feature>
<dbReference type="Gene3D" id="3.40.50.10810">
    <property type="entry name" value="Tandem AAA-ATPase domain"/>
    <property type="match status" value="1"/>
</dbReference>
<evidence type="ECO:0000313" key="16">
    <source>
        <dbReference type="EMBL" id="RPD63881.1"/>
    </source>
</evidence>
<dbReference type="InterPro" id="IPR050628">
    <property type="entry name" value="SNF2_RAD54_helicase_TF"/>
</dbReference>
<dbReference type="PANTHER" id="PTHR45626">
    <property type="entry name" value="TRANSCRIPTION TERMINATION FACTOR 2-RELATED"/>
    <property type="match status" value="1"/>
</dbReference>
<feature type="region of interest" description="Disordered" evidence="12">
    <location>
        <begin position="1197"/>
        <end position="1217"/>
    </location>
</feature>
<evidence type="ECO:0000256" key="5">
    <source>
        <dbReference type="ARBA" id="ARBA00022771"/>
    </source>
</evidence>
<dbReference type="SMART" id="SM00910">
    <property type="entry name" value="HIRAN"/>
    <property type="match status" value="1"/>
</dbReference>
<dbReference type="InterPro" id="IPR036957">
    <property type="entry name" value="Znf_PARP_sf"/>
</dbReference>
<evidence type="ECO:0000256" key="11">
    <source>
        <dbReference type="PROSITE-ProRule" id="PRU00175"/>
    </source>
</evidence>
<evidence type="ECO:0000256" key="6">
    <source>
        <dbReference type="ARBA" id="ARBA00022801"/>
    </source>
</evidence>
<dbReference type="SUPFAM" id="SSF57850">
    <property type="entry name" value="RING/U-box"/>
    <property type="match status" value="1"/>
</dbReference>
<feature type="region of interest" description="Disordered" evidence="12">
    <location>
        <begin position="296"/>
        <end position="365"/>
    </location>
</feature>
<dbReference type="GO" id="GO:0016818">
    <property type="term" value="F:hydrolase activity, acting on acid anhydrides, in phosphorus-containing anhydrides"/>
    <property type="evidence" value="ECO:0007669"/>
    <property type="project" value="InterPro"/>
</dbReference>
<feature type="region of interest" description="Disordered" evidence="12">
    <location>
        <begin position="126"/>
        <end position="154"/>
    </location>
</feature>
<evidence type="ECO:0000256" key="2">
    <source>
        <dbReference type="ARBA" id="ARBA00007025"/>
    </source>
</evidence>
<comment type="similarity">
    <text evidence="2">Belongs to the SNF2/RAD54 helicase family.</text>
</comment>
<evidence type="ECO:0000256" key="12">
    <source>
        <dbReference type="SAM" id="MobiDB-lite"/>
    </source>
</evidence>
<dbReference type="InterPro" id="IPR001650">
    <property type="entry name" value="Helicase_C-like"/>
</dbReference>
<dbReference type="InterPro" id="IPR000330">
    <property type="entry name" value="SNF2_N"/>
</dbReference>
<dbReference type="Gene3D" id="3.30.70.2330">
    <property type="match status" value="1"/>
</dbReference>
<dbReference type="PANTHER" id="PTHR45626:SF17">
    <property type="entry name" value="HELICASE-LIKE TRANSCRIPTION FACTOR"/>
    <property type="match status" value="1"/>
</dbReference>
<protein>
    <recommendedName>
        <fullName evidence="18">SNF2 family DNA-dependent ATPase domain-containing protein</fullName>
    </recommendedName>
</protein>
<dbReference type="AlphaFoldDB" id="A0A5C2SJR1"/>
<dbReference type="GO" id="GO:0008270">
    <property type="term" value="F:zinc ion binding"/>
    <property type="evidence" value="ECO:0007669"/>
    <property type="project" value="UniProtKB-KW"/>
</dbReference>
<dbReference type="PROSITE" id="PS00518">
    <property type="entry name" value="ZF_RING_1"/>
    <property type="match status" value="1"/>
</dbReference>
<keyword evidence="10" id="KW-0539">Nucleus</keyword>
<dbReference type="GO" id="GO:0003677">
    <property type="term" value="F:DNA binding"/>
    <property type="evidence" value="ECO:0007669"/>
    <property type="project" value="InterPro"/>
</dbReference>
<evidence type="ECO:0000259" key="15">
    <source>
        <dbReference type="PROSITE" id="PS51192"/>
    </source>
</evidence>
<dbReference type="Gene3D" id="3.30.1740.10">
    <property type="entry name" value="Zinc finger, PARP-type"/>
    <property type="match status" value="1"/>
</dbReference>
<dbReference type="InterPro" id="IPR001510">
    <property type="entry name" value="Znf_PARP"/>
</dbReference>
<dbReference type="STRING" id="1328759.A0A5C2SJR1"/>
<evidence type="ECO:0000256" key="7">
    <source>
        <dbReference type="ARBA" id="ARBA00022806"/>
    </source>
</evidence>
<evidence type="ECO:0000256" key="4">
    <source>
        <dbReference type="ARBA" id="ARBA00022741"/>
    </source>
</evidence>
<dbReference type="SMART" id="SM00184">
    <property type="entry name" value="RING"/>
    <property type="match status" value="1"/>
</dbReference>
<dbReference type="Pfam" id="PF08797">
    <property type="entry name" value="HIRAN"/>
    <property type="match status" value="1"/>
</dbReference>
<keyword evidence="5 11" id="KW-0863">Zinc-finger</keyword>
<keyword evidence="6" id="KW-0378">Hydrolase</keyword>
<dbReference type="PROSITE" id="PS50089">
    <property type="entry name" value="ZF_RING_2"/>
    <property type="match status" value="1"/>
</dbReference>
<dbReference type="SUPFAM" id="SSF57716">
    <property type="entry name" value="Glucocorticoid receptor-like (DNA-binding domain)"/>
    <property type="match status" value="1"/>
</dbReference>
<dbReference type="Pfam" id="PF00645">
    <property type="entry name" value="zf-PARP"/>
    <property type="match status" value="1"/>
</dbReference>
<dbReference type="Pfam" id="PF13923">
    <property type="entry name" value="zf-C3HC4_2"/>
    <property type="match status" value="1"/>
</dbReference>
<sequence>MSKSHVFEYSKSSRATCHGPVPCKGSPIELGTLRYGQVSAGKYGETVEWRHWGCVTPDILTKLAAVKLETVPGFNNLYPADQNKVRLAVSLRRVDSADIPATARDPALSAAGPSQKKRKLQYEASLNASQNTPPSSQPSSSQPSSSQPLRRISGPPMSQIAQLVEEPEEDVPEEESRDELYVMLKTAIVGVQYYKGLVGTGEEVVLARQPQNQYDRNAIQVKNIGGQQVGHIRRNVAARLAPLMDSNLINVEGVVHEGNVGVRSKVYELDMTLKIYGPADKREILEPKLVWATPGQRGFPKTARNGVRAVPGAPAPRATPAPMTSYSQPYKPAPAPTQERQAGNSAAQQEAIRRQQEAMRKQQEAFAKAQELKQILDNLEKVNDEGRRSSLLDTLCAVDDVLGLPVHPTPPGIATGELTVNLLKHQSQALQWGLQREYPVLPKQESDKPVQFWQYRKGAKAYYYNIATKTPQEAAPVLGRGALCADSMGLGKTLTMLALILTTKPDIPRDHSNATLIVVPLSVMSNWGKQIEDHVKPGALSYCVYYGKNRSSLTSKELKRYDVVITTYQTVTQEHDLSSVGKGGAPPAKKQKTDKGLFDVAWKRIILDEGHNIRNPRTKMAKSVCALAAQRRWVLTGTPIINSPKDLGSILTFLRICAPLDNEYFYKRMVLRPLKDGNPAGAELLRALMSQICIRRTKEMQDKDGNALVPLPPVDMTMIPVTLTPQARELYDAVEQLSQERVGNLIRQHGSINAAAVQSNVLSLLTRMRQLALHPGLLPPNYLEQLRSQLQSADQSEEDGPAPVQITPQDKIRLQGLLAQAIEDCEECPICFSVLNEPRITYCGHMYCLPCITEVLTRDPKCPMDRRPLGLTQLVEPAPPTDLTQAPVRYDDEIDEDDNDLRTGSSAKIDQLVTLLRLTPETDKSLVFSQFTSFLDKIAETLDKEGIPYVRFDGKMSARRRQETIARFSVPVEADSVPSLSQATAPPSSQLTEPASSQRSSRRRGRITQSSTVVDEIFADDDKDDDFVVGDDAQDDDDDFIDDEDDDAPARTQSKKGKGKAKPTTRGKKKASIPSTPVVDAPEFDGVNPRVMLISLKAGALGLNLTVANNVYLMDPWWQEGIESQAIDRCNRIGQKKPVHVYQLIAENTVESKVIEIQEKKKKLITEAFSGIKNTETQRQKKEARLQELVQLFGLQRQAGSQGGANSSQSTLDTWRA</sequence>